<organism evidence="1 2">
    <name type="scientific">Trifolium medium</name>
    <dbReference type="NCBI Taxonomy" id="97028"/>
    <lineage>
        <taxon>Eukaryota</taxon>
        <taxon>Viridiplantae</taxon>
        <taxon>Streptophyta</taxon>
        <taxon>Embryophyta</taxon>
        <taxon>Tracheophyta</taxon>
        <taxon>Spermatophyta</taxon>
        <taxon>Magnoliopsida</taxon>
        <taxon>eudicotyledons</taxon>
        <taxon>Gunneridae</taxon>
        <taxon>Pentapetalae</taxon>
        <taxon>rosids</taxon>
        <taxon>fabids</taxon>
        <taxon>Fabales</taxon>
        <taxon>Fabaceae</taxon>
        <taxon>Papilionoideae</taxon>
        <taxon>50 kb inversion clade</taxon>
        <taxon>NPAAA clade</taxon>
        <taxon>Hologalegina</taxon>
        <taxon>IRL clade</taxon>
        <taxon>Trifolieae</taxon>
        <taxon>Trifolium</taxon>
    </lineage>
</organism>
<dbReference type="AlphaFoldDB" id="A0A392V4E4"/>
<evidence type="ECO:0000313" key="2">
    <source>
        <dbReference type="Proteomes" id="UP000265520"/>
    </source>
</evidence>
<sequence length="37" mass="4281">MTNISSRSRVNRFNNIPSVYMPNIRRNAGLKVRSMAE</sequence>
<feature type="non-terminal residue" evidence="1">
    <location>
        <position position="37"/>
    </location>
</feature>
<dbReference type="EMBL" id="LXQA011058902">
    <property type="protein sequence ID" value="MCI83094.1"/>
    <property type="molecule type" value="Genomic_DNA"/>
</dbReference>
<evidence type="ECO:0000313" key="1">
    <source>
        <dbReference type="EMBL" id="MCI83094.1"/>
    </source>
</evidence>
<proteinExistence type="predicted"/>
<protein>
    <submittedName>
        <fullName evidence="1">Early light-induced protein chloroplastic-like</fullName>
    </submittedName>
</protein>
<accession>A0A392V4E4</accession>
<reference evidence="1 2" key="1">
    <citation type="journal article" date="2018" name="Front. Plant Sci.">
        <title>Red Clover (Trifolium pratense) and Zigzag Clover (T. medium) - A Picture of Genomic Similarities and Differences.</title>
        <authorList>
            <person name="Dluhosova J."/>
            <person name="Istvanek J."/>
            <person name="Nedelnik J."/>
            <person name="Repkova J."/>
        </authorList>
    </citation>
    <scope>NUCLEOTIDE SEQUENCE [LARGE SCALE GENOMIC DNA]</scope>
    <source>
        <strain evidence="2">cv. 10/8</strain>
        <tissue evidence="1">Leaf</tissue>
    </source>
</reference>
<dbReference type="Proteomes" id="UP000265520">
    <property type="component" value="Unassembled WGS sequence"/>
</dbReference>
<comment type="caution">
    <text evidence="1">The sequence shown here is derived from an EMBL/GenBank/DDBJ whole genome shotgun (WGS) entry which is preliminary data.</text>
</comment>
<keyword evidence="2" id="KW-1185">Reference proteome</keyword>
<name>A0A392V4E4_9FABA</name>